<protein>
    <submittedName>
        <fullName evidence="1">Uncharacterized protein</fullName>
    </submittedName>
</protein>
<proteinExistence type="predicted"/>
<accession>A0A0E9VHC0</accession>
<reference evidence="1" key="2">
    <citation type="journal article" date="2015" name="Fish Shellfish Immunol.">
        <title>Early steps in the European eel (Anguilla anguilla)-Vibrio vulnificus interaction in the gills: Role of the RtxA13 toxin.</title>
        <authorList>
            <person name="Callol A."/>
            <person name="Pajuelo D."/>
            <person name="Ebbesson L."/>
            <person name="Teles M."/>
            <person name="MacKenzie S."/>
            <person name="Amaro C."/>
        </authorList>
    </citation>
    <scope>NUCLEOTIDE SEQUENCE</scope>
</reference>
<dbReference type="EMBL" id="GBXM01031959">
    <property type="protein sequence ID" value="JAH76618.1"/>
    <property type="molecule type" value="Transcribed_RNA"/>
</dbReference>
<name>A0A0E9VHC0_ANGAN</name>
<evidence type="ECO:0000313" key="1">
    <source>
        <dbReference type="EMBL" id="JAH76618.1"/>
    </source>
</evidence>
<sequence length="32" mass="3558">MFASNVVIGQFSPSKTIFPYCTVLPVTSVTWH</sequence>
<reference evidence="1" key="1">
    <citation type="submission" date="2014-11" db="EMBL/GenBank/DDBJ databases">
        <authorList>
            <person name="Amaro Gonzalez C."/>
        </authorList>
    </citation>
    <scope>NUCLEOTIDE SEQUENCE</scope>
</reference>
<organism evidence="1">
    <name type="scientific">Anguilla anguilla</name>
    <name type="common">European freshwater eel</name>
    <name type="synonym">Muraena anguilla</name>
    <dbReference type="NCBI Taxonomy" id="7936"/>
    <lineage>
        <taxon>Eukaryota</taxon>
        <taxon>Metazoa</taxon>
        <taxon>Chordata</taxon>
        <taxon>Craniata</taxon>
        <taxon>Vertebrata</taxon>
        <taxon>Euteleostomi</taxon>
        <taxon>Actinopterygii</taxon>
        <taxon>Neopterygii</taxon>
        <taxon>Teleostei</taxon>
        <taxon>Anguilliformes</taxon>
        <taxon>Anguillidae</taxon>
        <taxon>Anguilla</taxon>
    </lineage>
</organism>
<dbReference type="AlphaFoldDB" id="A0A0E9VHC0"/>